<evidence type="ECO:0000313" key="5">
    <source>
        <dbReference type="Proteomes" id="UP001642409"/>
    </source>
</evidence>
<dbReference type="Pfam" id="PF03031">
    <property type="entry name" value="NIF"/>
    <property type="match status" value="1"/>
</dbReference>
<keyword evidence="1" id="KW-0811">Translocation</keyword>
<dbReference type="EMBL" id="CATOUU010000440">
    <property type="protein sequence ID" value="CAI9929699.1"/>
    <property type="molecule type" value="Genomic_DNA"/>
</dbReference>
<keyword evidence="5" id="KW-1185">Reference proteome</keyword>
<reference evidence="3" key="1">
    <citation type="submission" date="2023-06" db="EMBL/GenBank/DDBJ databases">
        <authorList>
            <person name="Kurt Z."/>
        </authorList>
    </citation>
    <scope>NUCLEOTIDE SEQUENCE</scope>
</reference>
<dbReference type="InterPro" id="IPR004274">
    <property type="entry name" value="FCP1_dom"/>
</dbReference>
<evidence type="ECO:0000313" key="4">
    <source>
        <dbReference type="EMBL" id="CAL5992912.1"/>
    </source>
</evidence>
<reference evidence="4 5" key="2">
    <citation type="submission" date="2024-07" db="EMBL/GenBank/DDBJ databases">
        <authorList>
            <person name="Akdeniz Z."/>
        </authorList>
    </citation>
    <scope>NUCLEOTIDE SEQUENCE [LARGE SCALE GENOMIC DNA]</scope>
</reference>
<sequence>MGSSNTSCIKPEAIISNPTQDDVVQLMVSNQTEDLMESRQYLVEMHKEQPPRILLSGESQVTTLVIDLDETLIHSIFDFTNQCETQIKLPVTQQTADFQVDFDLNYITVYLCVRNYARQFIEDLSSLYEIVIWTASPYDYAKPIIEYLGIMDKLAAVLYRTECSIMDDQMYKDLDNLGRDKNVIIVDNNPQCYKKHPQNGINIVDFEGKQDNALETLSKYLKEFAAKGYKMDTLVHKWPLK</sequence>
<comment type="similarity">
    <text evidence="1">Belongs to the TIM50 family.</text>
</comment>
<dbReference type="Gene3D" id="3.40.50.1000">
    <property type="entry name" value="HAD superfamily/HAD-like"/>
    <property type="match status" value="1"/>
</dbReference>
<dbReference type="GO" id="GO:0005744">
    <property type="term" value="C:TIM23 mitochondrial import inner membrane translocase complex"/>
    <property type="evidence" value="ECO:0007669"/>
    <property type="project" value="UniProtKB-UniRule"/>
</dbReference>
<keyword evidence="1" id="KW-0809">Transit peptide</keyword>
<gene>
    <name evidence="4" type="ORF">HINF_LOCUS12813</name>
    <name evidence="3" type="ORF">HINF_LOCUS17344</name>
</gene>
<comment type="subunit">
    <text evidence="1">Component of the TIM23 complex.</text>
</comment>
<comment type="caution">
    <text evidence="3">The sequence shown here is derived from an EMBL/GenBank/DDBJ whole genome shotgun (WGS) entry which is preliminary data.</text>
</comment>
<dbReference type="Proteomes" id="UP001642409">
    <property type="component" value="Unassembled WGS sequence"/>
</dbReference>
<proteinExistence type="inferred from homology"/>
<accession>A0AA86P0N2</accession>
<dbReference type="SUPFAM" id="SSF56784">
    <property type="entry name" value="HAD-like"/>
    <property type="match status" value="1"/>
</dbReference>
<dbReference type="EMBL" id="CAXDID020000029">
    <property type="protein sequence ID" value="CAL5992912.1"/>
    <property type="molecule type" value="Genomic_DNA"/>
</dbReference>
<name>A0AA86P0N2_9EUKA</name>
<keyword evidence="1" id="KW-0813">Transport</keyword>
<organism evidence="3">
    <name type="scientific">Hexamita inflata</name>
    <dbReference type="NCBI Taxonomy" id="28002"/>
    <lineage>
        <taxon>Eukaryota</taxon>
        <taxon>Metamonada</taxon>
        <taxon>Diplomonadida</taxon>
        <taxon>Hexamitidae</taxon>
        <taxon>Hexamitinae</taxon>
        <taxon>Hexamita</taxon>
    </lineage>
</organism>
<dbReference type="SMART" id="SM00577">
    <property type="entry name" value="CPDc"/>
    <property type="match status" value="1"/>
</dbReference>
<dbReference type="InterPro" id="IPR023214">
    <property type="entry name" value="HAD_sf"/>
</dbReference>
<dbReference type="PROSITE" id="PS50969">
    <property type="entry name" value="FCP1"/>
    <property type="match status" value="1"/>
</dbReference>
<dbReference type="CDD" id="cd07521">
    <property type="entry name" value="HAD_FCP1-like"/>
    <property type="match status" value="1"/>
</dbReference>
<comment type="subcellular location">
    <subcellularLocation>
        <location evidence="1">Mitochondrion inner membrane</location>
        <topology evidence="1">Single-pass membrane protein</topology>
    </subcellularLocation>
</comment>
<dbReference type="InterPro" id="IPR050365">
    <property type="entry name" value="TIM50"/>
</dbReference>
<keyword evidence="1" id="KW-0653">Protein transport</keyword>
<evidence type="ECO:0000256" key="1">
    <source>
        <dbReference type="RuleBase" id="RU365079"/>
    </source>
</evidence>
<feature type="domain" description="FCP1 homology" evidence="2">
    <location>
        <begin position="57"/>
        <end position="224"/>
    </location>
</feature>
<dbReference type="GO" id="GO:0015031">
    <property type="term" value="P:protein transport"/>
    <property type="evidence" value="ECO:0007669"/>
    <property type="project" value="UniProtKB-KW"/>
</dbReference>
<dbReference type="InterPro" id="IPR036412">
    <property type="entry name" value="HAD-like_sf"/>
</dbReference>
<dbReference type="AlphaFoldDB" id="A0AA86P0N2"/>
<protein>
    <recommendedName>
        <fullName evidence="1">Mitochondrial import inner membrane translocase subunit TIM50</fullName>
    </recommendedName>
</protein>
<comment type="function">
    <text evidence="1">Essential component of the TIM23 complex, a complex that mediates the translocation of transit peptide-containing proteins across the mitochondrial inner membrane.</text>
</comment>
<evidence type="ECO:0000259" key="2">
    <source>
        <dbReference type="PROSITE" id="PS50969"/>
    </source>
</evidence>
<keyword evidence="1" id="KW-0496">Mitochondrion</keyword>
<dbReference type="PANTHER" id="PTHR12210">
    <property type="entry name" value="DULLARD PROTEIN PHOSPHATASE"/>
    <property type="match status" value="1"/>
</dbReference>
<evidence type="ECO:0000313" key="3">
    <source>
        <dbReference type="EMBL" id="CAI9929699.1"/>
    </source>
</evidence>